<dbReference type="NCBIfam" id="TIGR00097">
    <property type="entry name" value="HMP-P_kinase"/>
    <property type="match status" value="1"/>
</dbReference>
<evidence type="ECO:0000256" key="8">
    <source>
        <dbReference type="ARBA" id="ARBA00022842"/>
    </source>
</evidence>
<name>A0ABS0T8M4_9STAP</name>
<reference evidence="15 16" key="1">
    <citation type="submission" date="2020-04" db="EMBL/GenBank/DDBJ databases">
        <title>Staphylococcus species from domestic dog.</title>
        <authorList>
            <person name="Paterson G.K."/>
        </authorList>
    </citation>
    <scope>NUCLEOTIDE SEQUENCE [LARGE SCALE GENOMIC DNA]</scope>
    <source>
        <strain evidence="15 16">H16/1A</strain>
    </source>
</reference>
<keyword evidence="8" id="KW-0460">Magnesium</keyword>
<gene>
    <name evidence="15" type="primary">thiD</name>
    <name evidence="15" type="ORF">HHH54_05690</name>
</gene>
<organism evidence="15 16">
    <name type="scientific">Staphylococcus canis</name>
    <dbReference type="NCBI Taxonomy" id="2724942"/>
    <lineage>
        <taxon>Bacteria</taxon>
        <taxon>Bacillati</taxon>
        <taxon>Bacillota</taxon>
        <taxon>Bacilli</taxon>
        <taxon>Bacillales</taxon>
        <taxon>Staphylococcaceae</taxon>
        <taxon>Staphylococcus</taxon>
    </lineage>
</organism>
<dbReference type="EMBL" id="JABANU010000012">
    <property type="protein sequence ID" value="MBI5975092.1"/>
    <property type="molecule type" value="Genomic_DNA"/>
</dbReference>
<feature type="domain" description="Pyridoxamine kinase/Phosphomethylpyrimidine kinase" evidence="14">
    <location>
        <begin position="13"/>
        <end position="259"/>
    </location>
</feature>
<protein>
    <recommendedName>
        <fullName evidence="2">pyridoxal kinase</fullName>
        <ecNumber evidence="2">2.7.1.35</ecNumber>
    </recommendedName>
    <alternativeName>
        <fullName evidence="10">PN/PL/PM kinase</fullName>
    </alternativeName>
    <alternativeName>
        <fullName evidence="11">Pyridoxal kinase</fullName>
    </alternativeName>
    <alternativeName>
        <fullName evidence="9">Pyridoxamine kinase</fullName>
    </alternativeName>
    <alternativeName>
        <fullName evidence="12">Vitamin B6 kinase</fullName>
    </alternativeName>
</protein>
<evidence type="ECO:0000313" key="15">
    <source>
        <dbReference type="EMBL" id="MBI5975092.1"/>
    </source>
</evidence>
<dbReference type="SUPFAM" id="SSF53613">
    <property type="entry name" value="Ribokinase-like"/>
    <property type="match status" value="1"/>
</dbReference>
<evidence type="ECO:0000256" key="3">
    <source>
        <dbReference type="ARBA" id="ARBA00022679"/>
    </source>
</evidence>
<sequence>MGLKKVLTIAGSDTSAGAGMQADLKTFQELDTYGMVALAAIVTMDKETWSHDVTPIPFDVFNKQLETAMSVGPDAVKTGMLGTQEVIKRAGEAFDESGAKDFVVDPVMVCKGENEVLNPGNTDAMIKYLLPKATVVTPNLFEAGQLSGLGTLKSIDDMKKAAKIIHDQGAQHVVIKGGKALDQDKSYDLYYDGEHFYQLTTDMFQQSYNHGAGCTFAAATTANLANGQTPKDAVVNAKAFVASAIKNGWKMNDFVGPVDHGAANRVEKIEVEIKEV</sequence>
<dbReference type="InterPro" id="IPR004399">
    <property type="entry name" value="HMP/HMP-P_kinase_dom"/>
</dbReference>
<keyword evidence="6 15" id="KW-0418">Kinase</keyword>
<dbReference type="EC" id="2.7.1.35" evidence="2"/>
<evidence type="ECO:0000256" key="7">
    <source>
        <dbReference type="ARBA" id="ARBA00022840"/>
    </source>
</evidence>
<evidence type="ECO:0000256" key="13">
    <source>
        <dbReference type="ARBA" id="ARBA00049293"/>
    </source>
</evidence>
<evidence type="ECO:0000313" key="16">
    <source>
        <dbReference type="Proteomes" id="UP000751852"/>
    </source>
</evidence>
<accession>A0ABS0T8M4</accession>
<comment type="catalytic activity">
    <reaction evidence="13">
        <text>pyridoxal + ATP = pyridoxal 5'-phosphate + ADP + H(+)</text>
        <dbReference type="Rhea" id="RHEA:10224"/>
        <dbReference type="ChEBI" id="CHEBI:15378"/>
        <dbReference type="ChEBI" id="CHEBI:17310"/>
        <dbReference type="ChEBI" id="CHEBI:30616"/>
        <dbReference type="ChEBI" id="CHEBI:456216"/>
        <dbReference type="ChEBI" id="CHEBI:597326"/>
        <dbReference type="EC" id="2.7.1.35"/>
    </reaction>
</comment>
<comment type="similarity">
    <text evidence="1">Belongs to the ThiD family.</text>
</comment>
<evidence type="ECO:0000256" key="12">
    <source>
        <dbReference type="ARBA" id="ARBA00042531"/>
    </source>
</evidence>
<keyword evidence="16" id="KW-1185">Reference proteome</keyword>
<keyword evidence="3 15" id="KW-0808">Transferase</keyword>
<dbReference type="Pfam" id="PF08543">
    <property type="entry name" value="Phos_pyr_kin"/>
    <property type="match status" value="1"/>
</dbReference>
<comment type="caution">
    <text evidence="15">The sequence shown here is derived from an EMBL/GenBank/DDBJ whole genome shotgun (WGS) entry which is preliminary data.</text>
</comment>
<keyword evidence="5" id="KW-0547">Nucleotide-binding</keyword>
<keyword evidence="7" id="KW-0067">ATP-binding</keyword>
<evidence type="ECO:0000256" key="11">
    <source>
        <dbReference type="ARBA" id="ARBA00042396"/>
    </source>
</evidence>
<evidence type="ECO:0000256" key="5">
    <source>
        <dbReference type="ARBA" id="ARBA00022741"/>
    </source>
</evidence>
<dbReference type="Proteomes" id="UP000751852">
    <property type="component" value="Unassembled WGS sequence"/>
</dbReference>
<evidence type="ECO:0000256" key="2">
    <source>
        <dbReference type="ARBA" id="ARBA00012104"/>
    </source>
</evidence>
<dbReference type="GO" id="GO:0008902">
    <property type="term" value="F:hydroxymethylpyrimidine kinase activity"/>
    <property type="evidence" value="ECO:0007669"/>
    <property type="project" value="UniProtKB-EC"/>
</dbReference>
<dbReference type="PANTHER" id="PTHR20858:SF19">
    <property type="entry name" value="PYRIDOXINE KINASE"/>
    <property type="match status" value="1"/>
</dbReference>
<proteinExistence type="inferred from homology"/>
<evidence type="ECO:0000256" key="6">
    <source>
        <dbReference type="ARBA" id="ARBA00022777"/>
    </source>
</evidence>
<dbReference type="InterPro" id="IPR013749">
    <property type="entry name" value="PM/HMP-P_kinase-1"/>
</dbReference>
<dbReference type="Gene3D" id="3.40.1190.20">
    <property type="match status" value="1"/>
</dbReference>
<evidence type="ECO:0000259" key="14">
    <source>
        <dbReference type="Pfam" id="PF08543"/>
    </source>
</evidence>
<dbReference type="RefSeq" id="WP_198617875.1">
    <property type="nucleotide sequence ID" value="NZ_JABANU010000012.1"/>
</dbReference>
<evidence type="ECO:0000256" key="1">
    <source>
        <dbReference type="ARBA" id="ARBA00009879"/>
    </source>
</evidence>
<evidence type="ECO:0000256" key="9">
    <source>
        <dbReference type="ARBA" id="ARBA00042307"/>
    </source>
</evidence>
<evidence type="ECO:0000256" key="10">
    <source>
        <dbReference type="ARBA" id="ARBA00042348"/>
    </source>
</evidence>
<evidence type="ECO:0000256" key="4">
    <source>
        <dbReference type="ARBA" id="ARBA00022723"/>
    </source>
</evidence>
<dbReference type="GO" id="GO:0008972">
    <property type="term" value="F:phosphomethylpyrimidine kinase activity"/>
    <property type="evidence" value="ECO:0007669"/>
    <property type="project" value="UniProtKB-EC"/>
</dbReference>
<dbReference type="InterPro" id="IPR029056">
    <property type="entry name" value="Ribokinase-like"/>
</dbReference>
<dbReference type="PANTHER" id="PTHR20858">
    <property type="entry name" value="PHOSPHOMETHYLPYRIMIDINE KINASE"/>
    <property type="match status" value="1"/>
</dbReference>
<keyword evidence="4" id="KW-0479">Metal-binding</keyword>
<dbReference type="CDD" id="cd01169">
    <property type="entry name" value="HMPP_kinase"/>
    <property type="match status" value="1"/>
</dbReference>